<keyword evidence="3" id="KW-1003">Cell membrane</keyword>
<keyword evidence="2 7" id="KW-0813">Transport</keyword>
<evidence type="ECO:0000256" key="3">
    <source>
        <dbReference type="ARBA" id="ARBA00022475"/>
    </source>
</evidence>
<dbReference type="InterPro" id="IPR035906">
    <property type="entry name" value="MetI-like_sf"/>
</dbReference>
<dbReference type="KEGG" id="src:M271_47605"/>
<reference evidence="9 10" key="1">
    <citation type="journal article" date="2018" name="J. Biol. Chem.">
        <title>Discovery of the actinoplanic acid pathway in Streptomyces rapamycinicus reveals a genetically conserved synergism with rapamycin.</title>
        <authorList>
            <person name="Mrak P."/>
            <person name="Krastel P."/>
            <person name="Pivk Lukancic P."/>
            <person name="Tao J."/>
            <person name="Pistorius D."/>
            <person name="Moore C.M."/>
        </authorList>
    </citation>
    <scope>NUCLEOTIDE SEQUENCE [LARGE SCALE GENOMIC DNA]</scope>
    <source>
        <strain evidence="9 10">NRRL 5491</strain>
    </source>
</reference>
<dbReference type="GO" id="GO:0055085">
    <property type="term" value="P:transmembrane transport"/>
    <property type="evidence" value="ECO:0007669"/>
    <property type="project" value="InterPro"/>
</dbReference>
<feature type="transmembrane region" description="Helical" evidence="7">
    <location>
        <begin position="122"/>
        <end position="146"/>
    </location>
</feature>
<accession>A0A0A0NVR4</accession>
<evidence type="ECO:0000256" key="2">
    <source>
        <dbReference type="ARBA" id="ARBA00022448"/>
    </source>
</evidence>
<dbReference type="CDD" id="cd06261">
    <property type="entry name" value="TM_PBP2"/>
    <property type="match status" value="1"/>
</dbReference>
<comment type="caution">
    <text evidence="9">The sequence shown here is derived from an EMBL/GenBank/DDBJ whole genome shotgun (WGS) entry which is preliminary data.</text>
</comment>
<evidence type="ECO:0000259" key="8">
    <source>
        <dbReference type="PROSITE" id="PS50928"/>
    </source>
</evidence>
<feature type="transmembrane region" description="Helical" evidence="7">
    <location>
        <begin position="260"/>
        <end position="278"/>
    </location>
</feature>
<organism evidence="9 10">
    <name type="scientific">Streptomyces rapamycinicus (strain ATCC 29253 / DSM 41530 / NRRL 5491 / AYB-994)</name>
    <name type="common">Streptomyces hygroscopicus (strain ATCC 29253)</name>
    <dbReference type="NCBI Taxonomy" id="1343740"/>
    <lineage>
        <taxon>Bacteria</taxon>
        <taxon>Bacillati</taxon>
        <taxon>Actinomycetota</taxon>
        <taxon>Actinomycetes</taxon>
        <taxon>Kitasatosporales</taxon>
        <taxon>Streptomycetaceae</taxon>
        <taxon>Streptomyces</taxon>
        <taxon>Streptomyces violaceusniger group</taxon>
    </lineage>
</organism>
<feature type="transmembrane region" description="Helical" evidence="7">
    <location>
        <begin position="26"/>
        <end position="45"/>
    </location>
</feature>
<feature type="transmembrane region" description="Helical" evidence="7">
    <location>
        <begin position="158"/>
        <end position="178"/>
    </location>
</feature>
<dbReference type="GO" id="GO:0005886">
    <property type="term" value="C:plasma membrane"/>
    <property type="evidence" value="ECO:0007669"/>
    <property type="project" value="UniProtKB-SubCell"/>
</dbReference>
<dbReference type="SUPFAM" id="SSF161098">
    <property type="entry name" value="MetI-like"/>
    <property type="match status" value="1"/>
</dbReference>
<dbReference type="Proteomes" id="UP000281594">
    <property type="component" value="Unassembled WGS sequence"/>
</dbReference>
<comment type="similarity">
    <text evidence="7">Belongs to the binding-protein-dependent transport system permease family.</text>
</comment>
<name>A0A0A0NVR4_STRRN</name>
<feature type="domain" description="ABC transmembrane type-1" evidence="8">
    <location>
        <begin position="87"/>
        <end position="278"/>
    </location>
</feature>
<dbReference type="InterPro" id="IPR050901">
    <property type="entry name" value="BP-dep_ABC_trans_perm"/>
</dbReference>
<sequence length="293" mass="31444">MTAIPAPLPAAPAAIRARRRALTRRVLFRTAVGAVVLWSVAPFLWQLSTSFQRDRDLSSVTPHWLPVPGTLEHYRAVFTDYEFGKYMINSVIVTVTATAIGLLLAALATYALARLPVPGKGVVLAVVLGLSMFPQISIVVPLYLVLNTLGLLDTYTGLSSSYVGLALPLMIFVLYAHFRSLPTQLDEAAAIDGAGLLRTLRSVILPLALPGIAAAGMLGFITNWNEFMLALAFTSSPEHQTVPVGIAGFQSQYFVPWGDMAAASVVVTVPLVLIVMLFQRRIVAGITSGAVKE</sequence>
<dbReference type="EMBL" id="QYCY01000004">
    <property type="protein sequence ID" value="RLV72284.1"/>
    <property type="molecule type" value="Genomic_DNA"/>
</dbReference>
<keyword evidence="5 7" id="KW-1133">Transmembrane helix</keyword>
<dbReference type="AlphaFoldDB" id="A0A0A0NVR4"/>
<keyword evidence="4 7" id="KW-0812">Transmembrane</keyword>
<proteinExistence type="inferred from homology"/>
<feature type="transmembrane region" description="Helical" evidence="7">
    <location>
        <begin position="86"/>
        <end position="110"/>
    </location>
</feature>
<protein>
    <submittedName>
        <fullName evidence="9">Sugar ABC transporter</fullName>
    </submittedName>
</protein>
<evidence type="ECO:0000313" key="10">
    <source>
        <dbReference type="Proteomes" id="UP000281594"/>
    </source>
</evidence>
<dbReference type="eggNOG" id="COG0395">
    <property type="taxonomic scope" value="Bacteria"/>
</dbReference>
<evidence type="ECO:0000256" key="7">
    <source>
        <dbReference type="RuleBase" id="RU363032"/>
    </source>
</evidence>
<feature type="transmembrane region" description="Helical" evidence="7">
    <location>
        <begin position="199"/>
        <end position="221"/>
    </location>
</feature>
<evidence type="ECO:0000256" key="1">
    <source>
        <dbReference type="ARBA" id="ARBA00004651"/>
    </source>
</evidence>
<keyword evidence="6 7" id="KW-0472">Membrane</keyword>
<dbReference type="HOGENOM" id="CLU_016047_1_2_11"/>
<evidence type="ECO:0000313" key="9">
    <source>
        <dbReference type="EMBL" id="RLV72284.1"/>
    </source>
</evidence>
<evidence type="ECO:0000256" key="6">
    <source>
        <dbReference type="ARBA" id="ARBA00023136"/>
    </source>
</evidence>
<dbReference type="Pfam" id="PF00528">
    <property type="entry name" value="BPD_transp_1"/>
    <property type="match status" value="1"/>
</dbReference>
<evidence type="ECO:0000256" key="4">
    <source>
        <dbReference type="ARBA" id="ARBA00022692"/>
    </source>
</evidence>
<evidence type="ECO:0000256" key="5">
    <source>
        <dbReference type="ARBA" id="ARBA00022989"/>
    </source>
</evidence>
<dbReference type="STRING" id="1343740.M271_47605"/>
<comment type="subcellular location">
    <subcellularLocation>
        <location evidence="1 7">Cell membrane</location>
        <topology evidence="1 7">Multi-pass membrane protein</topology>
    </subcellularLocation>
</comment>
<dbReference type="PANTHER" id="PTHR32243:SF18">
    <property type="entry name" value="INNER MEMBRANE ABC TRANSPORTER PERMEASE PROTEIN YCJP"/>
    <property type="match status" value="1"/>
</dbReference>
<gene>
    <name evidence="9" type="ORF">D3C57_147195</name>
</gene>
<dbReference type="Gene3D" id="1.10.3720.10">
    <property type="entry name" value="MetI-like"/>
    <property type="match status" value="1"/>
</dbReference>
<dbReference type="PROSITE" id="PS50928">
    <property type="entry name" value="ABC_TM1"/>
    <property type="match status" value="1"/>
</dbReference>
<dbReference type="RefSeq" id="WP_020874363.1">
    <property type="nucleotide sequence ID" value="NC_022785.1"/>
</dbReference>
<dbReference type="InterPro" id="IPR000515">
    <property type="entry name" value="MetI-like"/>
</dbReference>
<dbReference type="PANTHER" id="PTHR32243">
    <property type="entry name" value="MALTOSE TRANSPORT SYSTEM PERMEASE-RELATED"/>
    <property type="match status" value="1"/>
</dbReference>